<dbReference type="GO" id="GO:0005886">
    <property type="term" value="C:plasma membrane"/>
    <property type="evidence" value="ECO:0007669"/>
    <property type="project" value="UniProtKB-SubCell"/>
</dbReference>
<dbReference type="eggNOG" id="COG1972">
    <property type="taxonomic scope" value="Bacteria"/>
</dbReference>
<feature type="transmembrane region" description="Helical" evidence="7">
    <location>
        <begin position="29"/>
        <end position="47"/>
    </location>
</feature>
<feature type="transmembrane region" description="Helical" evidence="7">
    <location>
        <begin position="375"/>
        <end position="393"/>
    </location>
</feature>
<dbReference type="GO" id="GO:0015293">
    <property type="term" value="F:symporter activity"/>
    <property type="evidence" value="ECO:0007669"/>
    <property type="project" value="TreeGrafter"/>
</dbReference>
<feature type="transmembrane region" description="Helical" evidence="7">
    <location>
        <begin position="165"/>
        <end position="186"/>
    </location>
</feature>
<evidence type="ECO:0000313" key="12">
    <source>
        <dbReference type="Proteomes" id="UP000030408"/>
    </source>
</evidence>
<dbReference type="InterPro" id="IPR011642">
    <property type="entry name" value="Gate_dom"/>
</dbReference>
<comment type="caution">
    <text evidence="11">The sequence shown here is derived from an EMBL/GenBank/DDBJ whole genome shotgun (WGS) entry which is preliminary data.</text>
</comment>
<feature type="transmembrane region" description="Helical" evidence="7">
    <location>
        <begin position="334"/>
        <end position="355"/>
    </location>
</feature>
<keyword evidence="5 7" id="KW-1133">Transmembrane helix</keyword>
<name>A0A0A3IHQ6_9BACL</name>
<evidence type="ECO:0000256" key="2">
    <source>
        <dbReference type="ARBA" id="ARBA00009033"/>
    </source>
</evidence>
<feature type="transmembrane region" description="Helical" evidence="7">
    <location>
        <begin position="88"/>
        <end position="110"/>
    </location>
</feature>
<proteinExistence type="inferred from homology"/>
<comment type="similarity">
    <text evidence="2">Belongs to the concentrative nucleoside transporter (CNT) (TC 2.A.41) family.</text>
</comment>
<dbReference type="InterPro" id="IPR011657">
    <property type="entry name" value="CNT_C_dom"/>
</dbReference>
<organism evidence="11 12">
    <name type="scientific">Ureibacillus sinduriensis BLB-1 = JCM 15800</name>
    <dbReference type="NCBI Taxonomy" id="1384057"/>
    <lineage>
        <taxon>Bacteria</taxon>
        <taxon>Bacillati</taxon>
        <taxon>Bacillota</taxon>
        <taxon>Bacilli</taxon>
        <taxon>Bacillales</taxon>
        <taxon>Caryophanaceae</taxon>
        <taxon>Ureibacillus</taxon>
    </lineage>
</organism>
<dbReference type="Pfam" id="PF07670">
    <property type="entry name" value="Gate"/>
    <property type="match status" value="1"/>
</dbReference>
<feature type="domain" description="Concentrative nucleoside transporter C-terminal" evidence="9">
    <location>
        <begin position="192"/>
        <end position="391"/>
    </location>
</feature>
<feature type="transmembrane region" description="Helical" evidence="7">
    <location>
        <begin position="248"/>
        <end position="266"/>
    </location>
</feature>
<dbReference type="AlphaFoldDB" id="A0A0A3IHQ6"/>
<dbReference type="PANTHER" id="PTHR10590:SF23">
    <property type="entry name" value="NUPC_NUPG FAMILY NUCLEOSIDE CNT TRANSPORTER"/>
    <property type="match status" value="1"/>
</dbReference>
<dbReference type="Pfam" id="PF01773">
    <property type="entry name" value="Nucleos_tra2_N"/>
    <property type="match status" value="1"/>
</dbReference>
<dbReference type="InterPro" id="IPR002668">
    <property type="entry name" value="CNT_N_dom"/>
</dbReference>
<feature type="domain" description="Nucleoside transporter/FeoB GTPase Gate" evidence="10">
    <location>
        <begin position="90"/>
        <end position="188"/>
    </location>
</feature>
<evidence type="ECO:0000256" key="5">
    <source>
        <dbReference type="ARBA" id="ARBA00022989"/>
    </source>
</evidence>
<keyword evidence="4 7" id="KW-0812">Transmembrane</keyword>
<evidence type="ECO:0000259" key="8">
    <source>
        <dbReference type="Pfam" id="PF01773"/>
    </source>
</evidence>
<comment type="subcellular location">
    <subcellularLocation>
        <location evidence="1">Cell membrane</location>
        <topology evidence="1">Multi-pass membrane protein</topology>
    </subcellularLocation>
</comment>
<feature type="transmembrane region" description="Helical" evidence="7">
    <location>
        <begin position="192"/>
        <end position="212"/>
    </location>
</feature>
<evidence type="ECO:0000256" key="1">
    <source>
        <dbReference type="ARBA" id="ARBA00004651"/>
    </source>
</evidence>
<evidence type="ECO:0000256" key="6">
    <source>
        <dbReference type="ARBA" id="ARBA00023136"/>
    </source>
</evidence>
<dbReference type="Proteomes" id="UP000030408">
    <property type="component" value="Unassembled WGS sequence"/>
</dbReference>
<evidence type="ECO:0000259" key="10">
    <source>
        <dbReference type="Pfam" id="PF07670"/>
    </source>
</evidence>
<accession>A0A0A3IHQ6</accession>
<evidence type="ECO:0000256" key="3">
    <source>
        <dbReference type="ARBA" id="ARBA00022475"/>
    </source>
</evidence>
<dbReference type="InterPro" id="IPR008276">
    <property type="entry name" value="C_nuclsd_transpt"/>
</dbReference>
<reference evidence="11 12" key="1">
    <citation type="submission" date="2014-02" db="EMBL/GenBank/DDBJ databases">
        <title>Draft genome sequence of Lysinibacillus sinduriensis JCM 15800.</title>
        <authorList>
            <person name="Zhang F."/>
            <person name="Wang G."/>
            <person name="Zhang L."/>
        </authorList>
    </citation>
    <scope>NUCLEOTIDE SEQUENCE [LARGE SCALE GENOMIC DNA]</scope>
    <source>
        <strain evidence="11 12">JCM 15800</strain>
    </source>
</reference>
<keyword evidence="3" id="KW-1003">Cell membrane</keyword>
<evidence type="ECO:0000256" key="7">
    <source>
        <dbReference type="SAM" id="Phobius"/>
    </source>
</evidence>
<gene>
    <name evidence="11" type="ORF">CD33_14895</name>
</gene>
<protein>
    <submittedName>
        <fullName evidence="11">Pyrimidine nucleoside transporter NupC</fullName>
    </submittedName>
</protein>
<feature type="transmembrane region" description="Helical" evidence="7">
    <location>
        <begin position="272"/>
        <end position="292"/>
    </location>
</feature>
<dbReference type="EMBL" id="JPVO01000054">
    <property type="protein sequence ID" value="KGR74387.1"/>
    <property type="molecule type" value="Genomic_DNA"/>
</dbReference>
<dbReference type="OrthoDB" id="9766455at2"/>
<evidence type="ECO:0000313" key="11">
    <source>
        <dbReference type="EMBL" id="KGR74387.1"/>
    </source>
</evidence>
<evidence type="ECO:0000256" key="4">
    <source>
        <dbReference type="ARBA" id="ARBA00022692"/>
    </source>
</evidence>
<dbReference type="GO" id="GO:0005337">
    <property type="term" value="F:nucleoside transmembrane transporter activity"/>
    <property type="evidence" value="ECO:0007669"/>
    <property type="project" value="InterPro"/>
</dbReference>
<dbReference type="RefSeq" id="WP_036201678.1">
    <property type="nucleotide sequence ID" value="NZ_AVCY01000002.1"/>
</dbReference>
<keyword evidence="12" id="KW-1185">Reference proteome</keyword>
<dbReference type="Pfam" id="PF07662">
    <property type="entry name" value="Nucleos_tra2_C"/>
    <property type="match status" value="1"/>
</dbReference>
<dbReference type="PANTHER" id="PTHR10590">
    <property type="entry name" value="SODIUM/NUCLEOSIDE COTRANSPORTER"/>
    <property type="match status" value="1"/>
</dbReference>
<keyword evidence="6 7" id="KW-0472">Membrane</keyword>
<feature type="domain" description="Concentrative nucleoside transporter N-terminal" evidence="8">
    <location>
        <begin position="8"/>
        <end position="80"/>
    </location>
</feature>
<evidence type="ECO:0000259" key="9">
    <source>
        <dbReference type="Pfam" id="PF07662"/>
    </source>
</evidence>
<sequence>MSILIGILGLVVVFGLAYLLSNDKKAIDYKAVGIMLVMQVVLTLVMFKTTIGLTVIEAIGNGFTKVIEIGREGVVFVIGGWVPEGNSVFFVNVLLIIIFTSMLLSVLTYLRILPIIIKYLGGFLSKITGLSSVTTFHAINNIFFGQSEGLLAIKSHIHKMTNNNLFVISVSSMASVSASIMASYITMLPAKYVLGAMALNALSALIIGIIIAPEKNSAKNEVIDTKDATSAKSIFESISMGALDGGKVALIVAAMLIAYVGLMALIDAGFNAVIGLSFTELLGYIFAPIAWLMGVPSNEILVAGQTMGTKLATNEFVAMLQFVQHIPSLSEKTVGVVSVFLISFANFSSIGIISGSMQAINGEKASAVSKFGLKMLLAATMVSMLTATLVGLFI</sequence>